<dbReference type="PANTHER" id="PTHR32251:SF17">
    <property type="entry name" value="STEROID 5-ALPHA REDUCTASE C-TERMINAL DOMAIN-CONTAINING PROTEIN"/>
    <property type="match status" value="1"/>
</dbReference>
<dbReference type="Gene3D" id="1.20.120.1630">
    <property type="match status" value="1"/>
</dbReference>
<dbReference type="EMBL" id="KF901170">
    <property type="protein sequence ID" value="AIF20627.1"/>
    <property type="molecule type" value="Genomic_DNA"/>
</dbReference>
<keyword evidence="1" id="KW-1133">Transmembrane helix</keyword>
<dbReference type="InterPro" id="IPR010721">
    <property type="entry name" value="UstE-like"/>
</dbReference>
<feature type="transmembrane region" description="Helical" evidence="1">
    <location>
        <begin position="100"/>
        <end position="119"/>
    </location>
</feature>
<sequence>MMRASREDYRLTAIVVVSVLLIVSLVTSAIDFNSVEVNGLPAVVWCAIIAFAVQWLAWIPASISQTERFYDLTGGLTYLAVVAFSLWSGSQSEDPSTREWLISALVAIWAIRLSSFLFLRIHEAGKDGRFDQLKTSPVRFLVPWTLQALWVFLTLNVVVVINSQSGPAPPLGIWDGIGLMVWIMGFGIEVMADSQKTAFNAKQENEGRWIDEGLWSRSRHPNYLGEIMLWTGIAIFGVACFDGLEMVAWISPVFVYLLLTKVSGIPLLDRRSLAKWGDNPEYQNYRENTPALFPHLGPKR</sequence>
<evidence type="ECO:0000256" key="1">
    <source>
        <dbReference type="SAM" id="Phobius"/>
    </source>
</evidence>
<dbReference type="AlphaFoldDB" id="A0A075I1C3"/>
<dbReference type="Pfam" id="PF06966">
    <property type="entry name" value="DUF1295"/>
    <property type="match status" value="1"/>
</dbReference>
<feature type="transmembrane region" description="Helical" evidence="1">
    <location>
        <begin position="140"/>
        <end position="161"/>
    </location>
</feature>
<name>A0A075I1C3_9EURY</name>
<feature type="transmembrane region" description="Helical" evidence="1">
    <location>
        <begin position="69"/>
        <end position="88"/>
    </location>
</feature>
<reference evidence="2" key="1">
    <citation type="journal article" date="2014" name="Genome Biol. Evol.">
        <title>Pangenome evidence for extensive interdomain horizontal transfer affecting lineage core and shell genes in uncultured planktonic thaumarchaeota and euryarchaeota.</title>
        <authorList>
            <person name="Deschamps P."/>
            <person name="Zivanovic Y."/>
            <person name="Moreira D."/>
            <person name="Rodriguez-Valera F."/>
            <person name="Lopez-Garcia P."/>
        </authorList>
    </citation>
    <scope>NUCLEOTIDE SEQUENCE</scope>
</reference>
<organism evidence="2">
    <name type="scientific">uncultured marine group II/III euryarchaeote KM3_91_A10</name>
    <dbReference type="NCBI Taxonomy" id="1456540"/>
    <lineage>
        <taxon>Archaea</taxon>
        <taxon>Methanobacteriati</taxon>
        <taxon>Methanobacteriota</taxon>
        <taxon>environmental samples</taxon>
    </lineage>
</organism>
<feature type="transmembrane region" description="Helical" evidence="1">
    <location>
        <begin position="38"/>
        <end position="57"/>
    </location>
</feature>
<keyword evidence="1" id="KW-0472">Membrane</keyword>
<dbReference type="PROSITE" id="PS50244">
    <property type="entry name" value="S5A_REDUCTASE"/>
    <property type="match status" value="1"/>
</dbReference>
<keyword evidence="1" id="KW-0812">Transmembrane</keyword>
<dbReference type="PANTHER" id="PTHR32251">
    <property type="entry name" value="3-OXO-5-ALPHA-STEROID 4-DEHYDROGENASE"/>
    <property type="match status" value="1"/>
</dbReference>
<protein>
    <submittedName>
        <fullName evidence="2">Putative steroid reductase</fullName>
    </submittedName>
</protein>
<feature type="transmembrane region" description="Helical" evidence="1">
    <location>
        <begin position="247"/>
        <end position="268"/>
    </location>
</feature>
<feature type="transmembrane region" description="Helical" evidence="1">
    <location>
        <begin position="173"/>
        <end position="192"/>
    </location>
</feature>
<dbReference type="GO" id="GO:0016020">
    <property type="term" value="C:membrane"/>
    <property type="evidence" value="ECO:0007669"/>
    <property type="project" value="TreeGrafter"/>
</dbReference>
<accession>A0A075I1C3</accession>
<feature type="transmembrane region" description="Helical" evidence="1">
    <location>
        <begin position="223"/>
        <end position="241"/>
    </location>
</feature>
<evidence type="ECO:0000313" key="2">
    <source>
        <dbReference type="EMBL" id="AIF20627.1"/>
    </source>
</evidence>
<proteinExistence type="predicted"/>